<gene>
    <name evidence="1" type="ORF">SOCE836_105100</name>
</gene>
<proteinExistence type="predicted"/>
<dbReference type="AlphaFoldDB" id="A0A4P2R586"/>
<protein>
    <submittedName>
        <fullName evidence="1">Uncharacterized protein</fullName>
    </submittedName>
</protein>
<evidence type="ECO:0000313" key="2">
    <source>
        <dbReference type="Proteomes" id="UP000295497"/>
    </source>
</evidence>
<dbReference type="EMBL" id="CP012672">
    <property type="protein sequence ID" value="AUX38269.1"/>
    <property type="molecule type" value="Genomic_DNA"/>
</dbReference>
<dbReference type="Proteomes" id="UP000295497">
    <property type="component" value="Chromosome"/>
</dbReference>
<evidence type="ECO:0000313" key="1">
    <source>
        <dbReference type="EMBL" id="AUX38269.1"/>
    </source>
</evidence>
<organism evidence="1 2">
    <name type="scientific">Sorangium cellulosum</name>
    <name type="common">Polyangium cellulosum</name>
    <dbReference type="NCBI Taxonomy" id="56"/>
    <lineage>
        <taxon>Bacteria</taxon>
        <taxon>Pseudomonadati</taxon>
        <taxon>Myxococcota</taxon>
        <taxon>Polyangia</taxon>
        <taxon>Polyangiales</taxon>
        <taxon>Polyangiaceae</taxon>
        <taxon>Sorangium</taxon>
    </lineage>
</organism>
<reference evidence="1 2" key="1">
    <citation type="submission" date="2015-09" db="EMBL/GenBank/DDBJ databases">
        <title>Sorangium comparison.</title>
        <authorList>
            <person name="Zaburannyi N."/>
            <person name="Bunk B."/>
            <person name="Overmann J."/>
            <person name="Mueller R."/>
        </authorList>
    </citation>
    <scope>NUCLEOTIDE SEQUENCE [LARGE SCALE GENOMIC DNA]</scope>
    <source>
        <strain evidence="1 2">So ce836</strain>
    </source>
</reference>
<accession>A0A4P2R586</accession>
<sequence>MAARVVHEAIGRLLGCRDRELSPLAVSGARLISRRTSPS</sequence>
<name>A0A4P2R586_SORCE</name>